<sequence length="134" mass="14104">MYRQQPVTAARRWPLWLLLVLVMTAWGLWSGGHCADDHPAHADAAVVAFDSPIASAADPVQRNVTGEPADHQQPSAADDDCHVQASPTIAYAPGVPAAIPAVRGHGRISADNRSQPVQPAPPPITLIAIGVSRT</sequence>
<organism evidence="2 3">
    <name type="scientific">Paractinoplanes rishiriensis</name>
    <dbReference type="NCBI Taxonomy" id="1050105"/>
    <lineage>
        <taxon>Bacteria</taxon>
        <taxon>Bacillati</taxon>
        <taxon>Actinomycetota</taxon>
        <taxon>Actinomycetes</taxon>
        <taxon>Micromonosporales</taxon>
        <taxon>Micromonosporaceae</taxon>
        <taxon>Paractinoplanes</taxon>
    </lineage>
</organism>
<comment type="caution">
    <text evidence="2">The sequence shown here is derived from an EMBL/GenBank/DDBJ whole genome shotgun (WGS) entry which is preliminary data.</text>
</comment>
<evidence type="ECO:0000256" key="1">
    <source>
        <dbReference type="SAM" id="MobiDB-lite"/>
    </source>
</evidence>
<keyword evidence="3" id="KW-1185">Reference proteome</keyword>
<dbReference type="EMBL" id="BOMV01000111">
    <property type="protein sequence ID" value="GIF01739.1"/>
    <property type="molecule type" value="Genomic_DNA"/>
</dbReference>
<evidence type="ECO:0000313" key="3">
    <source>
        <dbReference type="Proteomes" id="UP000636960"/>
    </source>
</evidence>
<proteinExistence type="predicted"/>
<dbReference type="Proteomes" id="UP000636960">
    <property type="component" value="Unassembled WGS sequence"/>
</dbReference>
<feature type="region of interest" description="Disordered" evidence="1">
    <location>
        <begin position="57"/>
        <end position="81"/>
    </location>
</feature>
<dbReference type="AlphaFoldDB" id="A0A919MZN1"/>
<reference evidence="2" key="1">
    <citation type="submission" date="2021-01" db="EMBL/GenBank/DDBJ databases">
        <title>Whole genome shotgun sequence of Actinoplanes rishiriensis NBRC 108556.</title>
        <authorList>
            <person name="Komaki H."/>
            <person name="Tamura T."/>
        </authorList>
    </citation>
    <scope>NUCLEOTIDE SEQUENCE</scope>
    <source>
        <strain evidence="2">NBRC 108556</strain>
    </source>
</reference>
<name>A0A919MZN1_9ACTN</name>
<gene>
    <name evidence="2" type="ORF">Ari01nite_92030</name>
</gene>
<accession>A0A919MZN1</accession>
<dbReference type="RefSeq" id="WP_203790612.1">
    <property type="nucleotide sequence ID" value="NZ_BOMV01000111.1"/>
</dbReference>
<evidence type="ECO:0000313" key="2">
    <source>
        <dbReference type="EMBL" id="GIF01739.1"/>
    </source>
</evidence>
<protein>
    <submittedName>
        <fullName evidence="2">Uncharacterized protein</fullName>
    </submittedName>
</protein>